<evidence type="ECO:0000313" key="2">
    <source>
        <dbReference type="EMBL" id="CAG7909677.1"/>
    </source>
</evidence>
<gene>
    <name evidence="2" type="ORF">BRAPAZ1V2_A10P09230.2</name>
</gene>
<feature type="compositionally biased region" description="Basic and acidic residues" evidence="1">
    <location>
        <begin position="38"/>
        <end position="56"/>
    </location>
</feature>
<sequence length="56" mass="6580">MHANDNPVKYDDLSKYSLLFPNEQLETEIEASRSLIQSDKEQHHIPHGKEYVQEKV</sequence>
<reference evidence="2 3" key="1">
    <citation type="submission" date="2021-07" db="EMBL/GenBank/DDBJ databases">
        <authorList>
            <consortium name="Genoscope - CEA"/>
            <person name="William W."/>
        </authorList>
    </citation>
    <scope>NUCLEOTIDE SEQUENCE [LARGE SCALE GENOMIC DNA]</scope>
</reference>
<evidence type="ECO:0000256" key="1">
    <source>
        <dbReference type="SAM" id="MobiDB-lite"/>
    </source>
</evidence>
<feature type="non-terminal residue" evidence="2">
    <location>
        <position position="56"/>
    </location>
</feature>
<dbReference type="Proteomes" id="UP000694005">
    <property type="component" value="Chromosome A10"/>
</dbReference>
<dbReference type="Gramene" id="A10p09230.2_BraZ1">
    <property type="protein sequence ID" value="A10p09230.2_BraZ1.CDS.1"/>
    <property type="gene ID" value="A10g09230.2_BraZ1"/>
</dbReference>
<dbReference type="AlphaFoldDB" id="A0A8D9I3I8"/>
<accession>A0A8D9I3I8</accession>
<name>A0A8D9I3I8_BRACM</name>
<evidence type="ECO:0000313" key="3">
    <source>
        <dbReference type="Proteomes" id="UP000694005"/>
    </source>
</evidence>
<dbReference type="EMBL" id="LS974626">
    <property type="protein sequence ID" value="CAG7909677.1"/>
    <property type="molecule type" value="Genomic_DNA"/>
</dbReference>
<feature type="region of interest" description="Disordered" evidence="1">
    <location>
        <begin position="37"/>
        <end position="56"/>
    </location>
</feature>
<organism evidence="2 3">
    <name type="scientific">Brassica campestris</name>
    <name type="common">Field mustard</name>
    <dbReference type="NCBI Taxonomy" id="3711"/>
    <lineage>
        <taxon>Eukaryota</taxon>
        <taxon>Viridiplantae</taxon>
        <taxon>Streptophyta</taxon>
        <taxon>Embryophyta</taxon>
        <taxon>Tracheophyta</taxon>
        <taxon>Spermatophyta</taxon>
        <taxon>Magnoliopsida</taxon>
        <taxon>eudicotyledons</taxon>
        <taxon>Gunneridae</taxon>
        <taxon>Pentapetalae</taxon>
        <taxon>rosids</taxon>
        <taxon>malvids</taxon>
        <taxon>Brassicales</taxon>
        <taxon>Brassicaceae</taxon>
        <taxon>Brassiceae</taxon>
        <taxon>Brassica</taxon>
    </lineage>
</organism>
<protein>
    <submittedName>
        <fullName evidence="2">Uncharacterized protein</fullName>
    </submittedName>
</protein>
<proteinExistence type="predicted"/>